<feature type="compositionally biased region" description="Polar residues" evidence="10">
    <location>
        <begin position="736"/>
        <end position="762"/>
    </location>
</feature>
<evidence type="ECO:0000256" key="1">
    <source>
        <dbReference type="ARBA" id="ARBA00000900"/>
    </source>
</evidence>
<evidence type="ECO:0000259" key="11">
    <source>
        <dbReference type="PROSITE" id="PS50011"/>
    </source>
</evidence>
<dbReference type="GO" id="GO:0061630">
    <property type="term" value="F:ubiquitin protein ligase activity"/>
    <property type="evidence" value="ECO:0007669"/>
    <property type="project" value="UniProtKB-EC"/>
</dbReference>
<dbReference type="Gene3D" id="3.40.50.620">
    <property type="entry name" value="HUPs"/>
    <property type="match status" value="1"/>
</dbReference>
<feature type="region of interest" description="Disordered" evidence="10">
    <location>
        <begin position="248"/>
        <end position="283"/>
    </location>
</feature>
<dbReference type="FunFam" id="1.10.510.10:FF:000498">
    <property type="entry name" value="U-box domain-containing protein 51"/>
    <property type="match status" value="1"/>
</dbReference>
<keyword evidence="4" id="KW-0808">Transferase</keyword>
<dbReference type="Proteomes" id="UP000836841">
    <property type="component" value="Chromosome 1"/>
</dbReference>
<dbReference type="SUPFAM" id="SSF56112">
    <property type="entry name" value="Protein kinase-like (PK-like)"/>
    <property type="match status" value="1"/>
</dbReference>
<organism evidence="12 13">
    <name type="scientific">Thlaspi arvense</name>
    <name type="common">Field penny-cress</name>
    <dbReference type="NCBI Taxonomy" id="13288"/>
    <lineage>
        <taxon>Eukaryota</taxon>
        <taxon>Viridiplantae</taxon>
        <taxon>Streptophyta</taxon>
        <taxon>Embryophyta</taxon>
        <taxon>Tracheophyta</taxon>
        <taxon>Spermatophyta</taxon>
        <taxon>Magnoliopsida</taxon>
        <taxon>eudicotyledons</taxon>
        <taxon>Gunneridae</taxon>
        <taxon>Pentapetalae</taxon>
        <taxon>rosids</taxon>
        <taxon>malvids</taxon>
        <taxon>Brassicales</taxon>
        <taxon>Brassicaceae</taxon>
        <taxon>Thlaspideae</taxon>
        <taxon>Thlaspi</taxon>
    </lineage>
</organism>
<evidence type="ECO:0000313" key="13">
    <source>
        <dbReference type="Proteomes" id="UP000836841"/>
    </source>
</evidence>
<keyword evidence="13" id="KW-1185">Reference proteome</keyword>
<evidence type="ECO:0000256" key="8">
    <source>
        <dbReference type="ARBA" id="ARBA00023054"/>
    </source>
</evidence>
<dbReference type="CDD" id="cd01989">
    <property type="entry name" value="USP_STK_Ubox_N"/>
    <property type="match status" value="1"/>
</dbReference>
<evidence type="ECO:0000256" key="5">
    <source>
        <dbReference type="ARBA" id="ARBA00022741"/>
    </source>
</evidence>
<keyword evidence="6" id="KW-0833">Ubl conjugation pathway</keyword>
<dbReference type="AlphaFoldDB" id="A0AAU9RAY2"/>
<dbReference type="SUPFAM" id="SSF52402">
    <property type="entry name" value="Adenine nucleotide alpha hydrolases-like"/>
    <property type="match status" value="1"/>
</dbReference>
<dbReference type="InterPro" id="IPR006016">
    <property type="entry name" value="UspA"/>
</dbReference>
<keyword evidence="7" id="KW-0067">ATP-binding</keyword>
<reference evidence="12 13" key="1">
    <citation type="submission" date="2022-03" db="EMBL/GenBank/DDBJ databases">
        <authorList>
            <person name="Nunn A."/>
            <person name="Chopra R."/>
            <person name="Nunn A."/>
            <person name="Contreras Garrido A."/>
        </authorList>
    </citation>
    <scope>NUCLEOTIDE SEQUENCE [LARGE SCALE GENOMIC DNA]</scope>
</reference>
<feature type="region of interest" description="Disordered" evidence="10">
    <location>
        <begin position="736"/>
        <end position="777"/>
    </location>
</feature>
<evidence type="ECO:0000256" key="6">
    <source>
        <dbReference type="ARBA" id="ARBA00022786"/>
    </source>
</evidence>
<dbReference type="EMBL" id="OU466857">
    <property type="protein sequence ID" value="CAH2037307.1"/>
    <property type="molecule type" value="Genomic_DNA"/>
</dbReference>
<gene>
    <name evidence="12" type="ORF">TAV2_LOCUS464</name>
</gene>
<dbReference type="Pfam" id="PF00582">
    <property type="entry name" value="Usp"/>
    <property type="match status" value="1"/>
</dbReference>
<feature type="region of interest" description="Disordered" evidence="10">
    <location>
        <begin position="819"/>
        <end position="862"/>
    </location>
</feature>
<feature type="compositionally biased region" description="Polar residues" evidence="10">
    <location>
        <begin position="271"/>
        <end position="283"/>
    </location>
</feature>
<dbReference type="Gene3D" id="1.10.510.10">
    <property type="entry name" value="Transferase(Phosphotransferase) domain 1"/>
    <property type="match status" value="1"/>
</dbReference>
<evidence type="ECO:0000313" key="12">
    <source>
        <dbReference type="EMBL" id="CAH2037307.1"/>
    </source>
</evidence>
<feature type="compositionally biased region" description="Polar residues" evidence="10">
    <location>
        <begin position="249"/>
        <end position="264"/>
    </location>
</feature>
<feature type="region of interest" description="Disordered" evidence="10">
    <location>
        <begin position="192"/>
        <end position="222"/>
    </location>
</feature>
<dbReference type="PROSITE" id="PS00108">
    <property type="entry name" value="PROTEIN_KINASE_ST"/>
    <property type="match status" value="1"/>
</dbReference>
<keyword evidence="5" id="KW-0547">Nucleotide-binding</keyword>
<accession>A0AAU9RAY2</accession>
<evidence type="ECO:0000256" key="10">
    <source>
        <dbReference type="SAM" id="MobiDB-lite"/>
    </source>
</evidence>
<keyword evidence="8 9" id="KW-0175">Coiled coil</keyword>
<dbReference type="GO" id="GO:0005524">
    <property type="term" value="F:ATP binding"/>
    <property type="evidence" value="ECO:0007669"/>
    <property type="project" value="UniProtKB-KW"/>
</dbReference>
<comment type="catalytic activity">
    <reaction evidence="1">
        <text>S-ubiquitinyl-[E2 ubiquitin-conjugating enzyme]-L-cysteine + [acceptor protein]-L-lysine = [E2 ubiquitin-conjugating enzyme]-L-cysteine + N(6)-ubiquitinyl-[acceptor protein]-L-lysine.</text>
        <dbReference type="EC" id="2.3.2.27"/>
    </reaction>
</comment>
<protein>
    <recommendedName>
        <fullName evidence="3">RING-type E3 ubiquitin transferase</fullName>
        <ecNumber evidence="3">2.3.2.27</ecNumber>
    </recommendedName>
</protein>
<evidence type="ECO:0000256" key="9">
    <source>
        <dbReference type="SAM" id="Coils"/>
    </source>
</evidence>
<dbReference type="InterPro" id="IPR014729">
    <property type="entry name" value="Rossmann-like_a/b/a_fold"/>
</dbReference>
<dbReference type="InterPro" id="IPR051348">
    <property type="entry name" value="U-box_ubiquitin_ligases"/>
</dbReference>
<dbReference type="SMART" id="SM00220">
    <property type="entry name" value="S_TKc"/>
    <property type="match status" value="1"/>
</dbReference>
<dbReference type="EC" id="2.3.2.27" evidence="3"/>
<dbReference type="InterPro" id="IPR011009">
    <property type="entry name" value="Kinase-like_dom_sf"/>
</dbReference>
<dbReference type="PANTHER" id="PTHR45647:SF32">
    <property type="entry name" value="KINASE WITH ADENINE NUCLEOTIDE ALPHA HYDROLASES-LIKE DOMAIN-CONTAINING PROTEIN"/>
    <property type="match status" value="1"/>
</dbReference>
<dbReference type="PANTHER" id="PTHR45647">
    <property type="entry name" value="OS02G0152300 PROTEIN"/>
    <property type="match status" value="1"/>
</dbReference>
<evidence type="ECO:0000256" key="7">
    <source>
        <dbReference type="ARBA" id="ARBA00022840"/>
    </source>
</evidence>
<dbReference type="GO" id="GO:0004672">
    <property type="term" value="F:protein kinase activity"/>
    <property type="evidence" value="ECO:0007669"/>
    <property type="project" value="InterPro"/>
</dbReference>
<feature type="coiled-coil region" evidence="9">
    <location>
        <begin position="381"/>
        <end position="410"/>
    </location>
</feature>
<comment type="pathway">
    <text evidence="2">Protein modification; protein ubiquitination.</text>
</comment>
<evidence type="ECO:0000256" key="2">
    <source>
        <dbReference type="ARBA" id="ARBA00004906"/>
    </source>
</evidence>
<sequence>MWLPKGDASSKGTKSGSVAVAIDKDKTSQNALKWTMENLTSRGQTLALIHVVPKSQSSLDIEEGSLNKHQMEKQTKDLFVSFHCYCSRKEINCMDVVLEDVDKVKAIVEYVTVSAIENLVLGAPSRSSFMRRFKTDLPTSVSKAAPDFCNVYVISKGKISSVRHAARPAPFQPSVLNEFGNQETIAIEKKHKSANTPALPRARRSVDSDGTRLGFAKPPQGHMKLMGDFSDSESEFSFISASQHESDMSYMSSGRPSVDRSSFSCDLPDSARTSRMSTSSEQSIGSHRLGIKFTDLGYLNNSSTVSDESGRTSCSYSSQSLDDVEAQMRRLRIELKQTMDMYSSACREALTARHEATELQKLRSEEGRRMEELKVTEETAMSMVETERAKAKTAMEAAEAANRLAEAEAKRRLTAEMKALKESDSFSRHSIVRYRKYSVQEIEEGTGNFAESRKVGEGGYGPVFRGHLDHTSVAVKVLRPDAAQGRSQFHKEVEVLSCIRHPNMVLLLGACPEYGILVYEYMAKGSLDDRLFRRGNTPPISWQLRFRIAAEIATGLLFLHQTKPEPIVHRDLKPGNVLLDHNYVSKISDVGLARLVPAVAENVTQYRVTSAAGTFCYIDPEYQQTGMLGVKSDVYSLGIMLLQLLTAKQPMGLAYYVEQAIEEGTLKDMLDPAVPDWPLEEALSLAKLSLQCAELRRKDRPDLGKEIMPELNRLREIGEESLESVFYAGQGRSSHTSQVSYTSEGRSTPSISNAGSSISNPYPTMGQGKEVKTRPDPEVEIQERGEIFFFYRPKVNKEEAHSVDDVQRLYIVMRPESGENLVEEKQDPISGKEGSDKGSGDGDEGSGSSSGAKNGGEGGHGVEKVNIEKEILLRFIVMGKKALPDPSKKSQPFWGFVEMVTKNVEDVKNALKGEEYETKTRGHRHKPPARAVGEGIYRILRHKPAPTRKHHTHLVYKLEFPSRSQTREHEPQESLNIEPEGSFLIQIRNPDQGGRARGRGRSGFGGLKRKRRAQFPAHLQAHLGHTRFGAADPPDFLNYEGCEFLLISASDDIEEELGVELEPEGDGDESTCDLLKTFGDDVEATPLLRGTWD</sequence>
<feature type="domain" description="Protein kinase" evidence="11">
    <location>
        <begin position="449"/>
        <end position="711"/>
    </location>
</feature>
<dbReference type="InterPro" id="IPR008271">
    <property type="entry name" value="Ser/Thr_kinase_AS"/>
</dbReference>
<dbReference type="Gene3D" id="3.30.200.20">
    <property type="entry name" value="Phosphorylase Kinase, domain 1"/>
    <property type="match status" value="1"/>
</dbReference>
<dbReference type="InterPro" id="IPR001245">
    <property type="entry name" value="Ser-Thr/Tyr_kinase_cat_dom"/>
</dbReference>
<evidence type="ECO:0000256" key="4">
    <source>
        <dbReference type="ARBA" id="ARBA00022679"/>
    </source>
</evidence>
<name>A0AAU9RAY2_THLAR</name>
<dbReference type="InterPro" id="IPR000719">
    <property type="entry name" value="Prot_kinase_dom"/>
</dbReference>
<proteinExistence type="predicted"/>
<evidence type="ECO:0000256" key="3">
    <source>
        <dbReference type="ARBA" id="ARBA00012483"/>
    </source>
</evidence>
<dbReference type="Pfam" id="PF07714">
    <property type="entry name" value="PK_Tyr_Ser-Thr"/>
    <property type="match status" value="1"/>
</dbReference>
<dbReference type="PROSITE" id="PS50011">
    <property type="entry name" value="PROTEIN_KINASE_DOM"/>
    <property type="match status" value="1"/>
</dbReference>
<dbReference type="FunFam" id="3.30.200.20:FF:000162">
    <property type="entry name" value="Adenine nucleotide alpha hydrolase-like domain kinase"/>
    <property type="match status" value="1"/>
</dbReference>